<evidence type="ECO:0000256" key="1">
    <source>
        <dbReference type="SAM" id="SignalP"/>
    </source>
</evidence>
<accession>A0A7Z0CKW0</accession>
<evidence type="ECO:0000313" key="4">
    <source>
        <dbReference type="Proteomes" id="UP000547973"/>
    </source>
</evidence>
<organism evidence="3 4">
    <name type="scientific">Demequina lutea</name>
    <dbReference type="NCBI Taxonomy" id="431489"/>
    <lineage>
        <taxon>Bacteria</taxon>
        <taxon>Bacillati</taxon>
        <taxon>Actinomycetota</taxon>
        <taxon>Actinomycetes</taxon>
        <taxon>Micrococcales</taxon>
        <taxon>Demequinaceae</taxon>
        <taxon>Demequina</taxon>
    </lineage>
</organism>
<dbReference type="RefSeq" id="WP_062074019.1">
    <property type="nucleotide sequence ID" value="NZ_BBRC01000002.1"/>
</dbReference>
<dbReference type="InterPro" id="IPR058407">
    <property type="entry name" value="DUF8094"/>
</dbReference>
<feature type="signal peptide" evidence="1">
    <location>
        <begin position="1"/>
        <end position="22"/>
    </location>
</feature>
<comment type="caution">
    <text evidence="3">The sequence shown here is derived from an EMBL/GenBank/DDBJ whole genome shotgun (WGS) entry which is preliminary data.</text>
</comment>
<feature type="chain" id="PRO_5039476716" description="DUF8094 domain-containing protein" evidence="1">
    <location>
        <begin position="23"/>
        <end position="326"/>
    </location>
</feature>
<dbReference type="Pfam" id="PF26366">
    <property type="entry name" value="DUF8094"/>
    <property type="match status" value="1"/>
</dbReference>
<dbReference type="EMBL" id="JACBZO010000001">
    <property type="protein sequence ID" value="NYI42135.1"/>
    <property type="molecule type" value="Genomic_DNA"/>
</dbReference>
<proteinExistence type="predicted"/>
<reference evidence="3 4" key="1">
    <citation type="submission" date="2020-07" db="EMBL/GenBank/DDBJ databases">
        <title>Sequencing the genomes of 1000 actinobacteria strains.</title>
        <authorList>
            <person name="Klenk H.-P."/>
        </authorList>
    </citation>
    <scope>NUCLEOTIDE SEQUENCE [LARGE SCALE GENOMIC DNA]</scope>
    <source>
        <strain evidence="3 4">DSM 19970</strain>
    </source>
</reference>
<dbReference type="OrthoDB" id="3265533at2"/>
<protein>
    <recommendedName>
        <fullName evidence="2">DUF8094 domain-containing protein</fullName>
    </recommendedName>
</protein>
<feature type="domain" description="DUF8094" evidence="2">
    <location>
        <begin position="39"/>
        <end position="306"/>
    </location>
</feature>
<evidence type="ECO:0000259" key="2">
    <source>
        <dbReference type="Pfam" id="PF26366"/>
    </source>
</evidence>
<gene>
    <name evidence="3" type="ORF">BKA03_002254</name>
</gene>
<keyword evidence="1" id="KW-0732">Signal</keyword>
<sequence>MRRSILVSAALVTAALSLSACAAAPPIVGVTPSPAAKAALLDTQAKSIIDDTFTVLAVADKAQDASLLDARFEGDAVAVRAAEYAVAKAVADAPVSDLPSGVQGVYVSNAETWPRVLAAVSDSPSDKLTPVVYLWVQDSIQVPYTLRAWAHMIPGATLPAMAGSVDGATQLALGETGVDPSPRAALENYVEFLRQGADSKLAADFTPDSYSQQLFTARTALASAAASAGGAYVDTVQPDLTQTYVLSTSDGGALVFAPVQISSSFSVSGATLKVSDRDAPLVQGTIVDKATYLYRDLVVLSVPAPGLNQIPSVVAAEHHLVSVKPE</sequence>
<keyword evidence="4" id="KW-1185">Reference proteome</keyword>
<dbReference type="AlphaFoldDB" id="A0A7Z0CKW0"/>
<dbReference type="PROSITE" id="PS51257">
    <property type="entry name" value="PROKAR_LIPOPROTEIN"/>
    <property type="match status" value="1"/>
</dbReference>
<dbReference type="Proteomes" id="UP000547973">
    <property type="component" value="Unassembled WGS sequence"/>
</dbReference>
<evidence type="ECO:0000313" key="3">
    <source>
        <dbReference type="EMBL" id="NYI42135.1"/>
    </source>
</evidence>
<name>A0A7Z0CKW0_9MICO</name>